<dbReference type="GO" id="GO:0030678">
    <property type="term" value="C:mitochondrial ribonuclease P complex"/>
    <property type="evidence" value="ECO:0007669"/>
    <property type="project" value="TreeGrafter"/>
</dbReference>
<evidence type="ECO:0000256" key="3">
    <source>
        <dbReference type="ARBA" id="ARBA00004173"/>
    </source>
</evidence>
<feature type="compositionally biased region" description="Basic and acidic residues" evidence="16">
    <location>
        <begin position="139"/>
        <end position="153"/>
    </location>
</feature>
<dbReference type="GO" id="GO:0004526">
    <property type="term" value="F:ribonuclease P activity"/>
    <property type="evidence" value="ECO:0007669"/>
    <property type="project" value="UniProtKB-EC"/>
</dbReference>
<keyword evidence="10" id="KW-0862">Zinc</keyword>
<dbReference type="OrthoDB" id="46913at2759"/>
<evidence type="ECO:0000256" key="4">
    <source>
        <dbReference type="ARBA" id="ARBA00007626"/>
    </source>
</evidence>
<evidence type="ECO:0000256" key="15">
    <source>
        <dbReference type="ARBA" id="ARBA00044559"/>
    </source>
</evidence>
<dbReference type="Gene3D" id="1.25.40.10">
    <property type="entry name" value="Tetratricopeptide repeat domain"/>
    <property type="match status" value="1"/>
</dbReference>
<proteinExistence type="inferred from homology"/>
<gene>
    <name evidence="18" type="ORF">EYF80_031158</name>
</gene>
<name>A0A4Z2GZX6_9TELE</name>
<feature type="region of interest" description="Disordered" evidence="16">
    <location>
        <begin position="63"/>
        <end position="110"/>
    </location>
</feature>
<evidence type="ECO:0000259" key="17">
    <source>
        <dbReference type="Pfam" id="PF16953"/>
    </source>
</evidence>
<accession>A0A4Z2GZX6</accession>
<keyword evidence="12" id="KW-0809">Transit peptide</keyword>
<dbReference type="CDD" id="cd18718">
    <property type="entry name" value="PIN_PRORP"/>
    <property type="match status" value="1"/>
</dbReference>
<organism evidence="18 19">
    <name type="scientific">Liparis tanakae</name>
    <name type="common">Tanaka's snailfish</name>
    <dbReference type="NCBI Taxonomy" id="230148"/>
    <lineage>
        <taxon>Eukaryota</taxon>
        <taxon>Metazoa</taxon>
        <taxon>Chordata</taxon>
        <taxon>Craniata</taxon>
        <taxon>Vertebrata</taxon>
        <taxon>Euteleostomi</taxon>
        <taxon>Actinopterygii</taxon>
        <taxon>Neopterygii</taxon>
        <taxon>Teleostei</taxon>
        <taxon>Neoteleostei</taxon>
        <taxon>Acanthomorphata</taxon>
        <taxon>Eupercaria</taxon>
        <taxon>Perciformes</taxon>
        <taxon>Cottioidei</taxon>
        <taxon>Cottales</taxon>
        <taxon>Liparidae</taxon>
        <taxon>Liparis</taxon>
    </lineage>
</organism>
<dbReference type="GO" id="GO:0097745">
    <property type="term" value="P:mitochondrial tRNA 5'-end processing"/>
    <property type="evidence" value="ECO:0007669"/>
    <property type="project" value="TreeGrafter"/>
</dbReference>
<feature type="region of interest" description="Disordered" evidence="16">
    <location>
        <begin position="139"/>
        <end position="169"/>
    </location>
</feature>
<dbReference type="InterPro" id="IPR033495">
    <property type="entry name" value="MRPP3_PIN_dom"/>
</dbReference>
<protein>
    <recommendedName>
        <fullName evidence="14">Mitochondrial ribonuclease P catalytic subunit</fullName>
        <ecNumber evidence="5">3.1.26.5</ecNumber>
    </recommendedName>
    <alternativeName>
        <fullName evidence="15">Mitochondrial ribonuclease P protein 3</fullName>
    </alternativeName>
</protein>
<dbReference type="PANTHER" id="PTHR13547:SF1">
    <property type="entry name" value="MITOCHONDRIAL RIBONUCLEASE P CATALYTIC SUBUNIT"/>
    <property type="match status" value="1"/>
</dbReference>
<evidence type="ECO:0000256" key="8">
    <source>
        <dbReference type="ARBA" id="ARBA00022723"/>
    </source>
</evidence>
<evidence type="ECO:0000313" key="19">
    <source>
        <dbReference type="Proteomes" id="UP000314294"/>
    </source>
</evidence>
<dbReference type="AlphaFoldDB" id="A0A4Z2GZX6"/>
<evidence type="ECO:0000256" key="5">
    <source>
        <dbReference type="ARBA" id="ARBA00012179"/>
    </source>
</evidence>
<dbReference type="InterPro" id="IPR011990">
    <property type="entry name" value="TPR-like_helical_dom_sf"/>
</dbReference>
<keyword evidence="8" id="KW-0479">Metal-binding</keyword>
<dbReference type="Pfam" id="PF16953">
    <property type="entry name" value="PRORP"/>
    <property type="match status" value="1"/>
</dbReference>
<evidence type="ECO:0000256" key="14">
    <source>
        <dbReference type="ARBA" id="ARBA00044536"/>
    </source>
</evidence>
<sequence length="583" mass="66138">MVTGTSPEANMGPALILQVRMCLKPFKPFFYQGSSTFYTLNTLLCKSPQLPLSARLLCTRHKNPTSGARQADRGNGGQADGQGGVRNSGNRRREEELWDGAETGKGQSASIWQRTAPLKSVFAAGTAKRTAEMLKRKALPDVEEHAEEPEVRTRRGPGKVQPPDRPLSAADWRTLKESLGNHPRFDIQMMGALFTSRAELDIAKSLLSFVAMETGTLTYELLLRYLTLCVSGGHDDEVFDVYDIMRGSFPCLETGASSLFIKSFSRTERWREAVGILREVKKVFTPSPRNYGDIIAAAMLNGDTAGAWALYDELIENGLIPHQETWEALYRGAMEPEEKRGTEAGAVSESEHRERLLGILLHMRNNQIYPQHGLTSSIKTWFERYRRAELERFKVFMERRPAFDVVVDGLNVANISRDKSKNSETLLAVVSELQGQGLNVLVLGRRHMLRPSRTWDKHNMKLIQQKAHCFFTENISEDDPFLLYATLNSGNHCRFVSRDLMRDHKACLPDGATRRLFFKWQRGHQLVLHGYVTPGRRVRFQSILSYDTIIQTSADSWHVPYDDTEDRCTYEVPQRWLCLTAKH</sequence>
<evidence type="ECO:0000256" key="12">
    <source>
        <dbReference type="ARBA" id="ARBA00022946"/>
    </source>
</evidence>
<evidence type="ECO:0000256" key="2">
    <source>
        <dbReference type="ARBA" id="ARBA00001946"/>
    </source>
</evidence>
<comment type="cofactor">
    <cofactor evidence="2">
        <name>Mg(2+)</name>
        <dbReference type="ChEBI" id="CHEBI:18420"/>
    </cofactor>
</comment>
<evidence type="ECO:0000256" key="10">
    <source>
        <dbReference type="ARBA" id="ARBA00022833"/>
    </source>
</evidence>
<dbReference type="Gene3D" id="3.40.50.11980">
    <property type="match status" value="1"/>
</dbReference>
<comment type="catalytic activity">
    <reaction evidence="1">
        <text>Endonucleolytic cleavage of RNA, removing 5'-extranucleotides from tRNA precursor.</text>
        <dbReference type="EC" id="3.1.26.5"/>
    </reaction>
</comment>
<dbReference type="InterPro" id="IPR031595">
    <property type="entry name" value="PRORP_C"/>
</dbReference>
<keyword evidence="7" id="KW-0540">Nuclease</keyword>
<evidence type="ECO:0000256" key="1">
    <source>
        <dbReference type="ARBA" id="ARBA00000928"/>
    </source>
</evidence>
<reference evidence="18 19" key="1">
    <citation type="submission" date="2019-03" db="EMBL/GenBank/DDBJ databases">
        <title>First draft genome of Liparis tanakae, snailfish: a comprehensive survey of snailfish specific genes.</title>
        <authorList>
            <person name="Kim W."/>
            <person name="Song I."/>
            <person name="Jeong J.-H."/>
            <person name="Kim D."/>
            <person name="Kim S."/>
            <person name="Ryu S."/>
            <person name="Song J.Y."/>
            <person name="Lee S.K."/>
        </authorList>
    </citation>
    <scope>NUCLEOTIDE SEQUENCE [LARGE SCALE GENOMIC DNA]</scope>
    <source>
        <tissue evidence="18">Muscle</tissue>
    </source>
</reference>
<dbReference type="GO" id="GO:0001682">
    <property type="term" value="P:tRNA 5'-leader removal"/>
    <property type="evidence" value="ECO:0007669"/>
    <property type="project" value="TreeGrafter"/>
</dbReference>
<evidence type="ECO:0000256" key="16">
    <source>
        <dbReference type="SAM" id="MobiDB-lite"/>
    </source>
</evidence>
<keyword evidence="19" id="KW-1185">Reference proteome</keyword>
<keyword evidence="6" id="KW-0819">tRNA processing</keyword>
<dbReference type="GO" id="GO:0046872">
    <property type="term" value="F:metal ion binding"/>
    <property type="evidence" value="ECO:0007669"/>
    <property type="project" value="UniProtKB-KW"/>
</dbReference>
<dbReference type="EC" id="3.1.26.5" evidence="5"/>
<dbReference type="EMBL" id="SRLO01000374">
    <property type="protein sequence ID" value="TNN58655.1"/>
    <property type="molecule type" value="Genomic_DNA"/>
</dbReference>
<evidence type="ECO:0000256" key="7">
    <source>
        <dbReference type="ARBA" id="ARBA00022722"/>
    </source>
</evidence>
<comment type="subcellular location">
    <subcellularLocation>
        <location evidence="3">Mitochondrion</location>
    </subcellularLocation>
</comment>
<comment type="similarity">
    <text evidence="4">Belongs to the PPR family. P subfamily.</text>
</comment>
<dbReference type="Proteomes" id="UP000314294">
    <property type="component" value="Unassembled WGS sequence"/>
</dbReference>
<evidence type="ECO:0000313" key="18">
    <source>
        <dbReference type="EMBL" id="TNN58655.1"/>
    </source>
</evidence>
<comment type="caution">
    <text evidence="18">The sequence shown here is derived from an EMBL/GenBank/DDBJ whole genome shotgun (WGS) entry which is preliminary data.</text>
</comment>
<dbReference type="PANTHER" id="PTHR13547">
    <property type="match status" value="1"/>
</dbReference>
<keyword evidence="13" id="KW-0496">Mitochondrion</keyword>
<evidence type="ECO:0000256" key="6">
    <source>
        <dbReference type="ARBA" id="ARBA00022694"/>
    </source>
</evidence>
<keyword evidence="9" id="KW-0378">Hydrolase</keyword>
<evidence type="ECO:0000256" key="11">
    <source>
        <dbReference type="ARBA" id="ARBA00022842"/>
    </source>
</evidence>
<keyword evidence="11" id="KW-0460">Magnesium</keyword>
<feature type="domain" description="PRORP" evidence="17">
    <location>
        <begin position="382"/>
        <end position="578"/>
    </location>
</feature>
<evidence type="ECO:0000256" key="13">
    <source>
        <dbReference type="ARBA" id="ARBA00023128"/>
    </source>
</evidence>
<feature type="compositionally biased region" description="Gly residues" evidence="16">
    <location>
        <begin position="74"/>
        <end position="86"/>
    </location>
</feature>
<evidence type="ECO:0000256" key="9">
    <source>
        <dbReference type="ARBA" id="ARBA00022801"/>
    </source>
</evidence>